<evidence type="ECO:0000256" key="13">
    <source>
        <dbReference type="PROSITE-ProRule" id="PRU00176"/>
    </source>
</evidence>
<evidence type="ECO:0000313" key="17">
    <source>
        <dbReference type="EMBL" id="GIY43370.1"/>
    </source>
</evidence>
<dbReference type="InterPro" id="IPR001878">
    <property type="entry name" value="Znf_CCHC"/>
</dbReference>
<evidence type="ECO:0000256" key="14">
    <source>
        <dbReference type="SAM" id="MobiDB-lite"/>
    </source>
</evidence>
<dbReference type="GO" id="GO:0003723">
    <property type="term" value="F:RNA binding"/>
    <property type="evidence" value="ECO:0007669"/>
    <property type="project" value="UniProtKB-UniRule"/>
</dbReference>
<dbReference type="InterPro" id="IPR034219">
    <property type="entry name" value="ZCRB1_RRM"/>
</dbReference>
<dbReference type="InterPro" id="IPR036875">
    <property type="entry name" value="Znf_CCHC_sf"/>
</dbReference>
<dbReference type="InterPro" id="IPR012677">
    <property type="entry name" value="Nucleotide-bd_a/b_plait_sf"/>
</dbReference>
<dbReference type="SMART" id="SM00343">
    <property type="entry name" value="ZnF_C2HC"/>
    <property type="match status" value="1"/>
</dbReference>
<comment type="caution">
    <text evidence="17">The sequence shown here is derived from an EMBL/GenBank/DDBJ whole genome shotgun (WGS) entry which is preliminary data.</text>
</comment>
<feature type="domain" description="CCHC-type" evidence="16">
    <location>
        <begin position="107"/>
        <end position="122"/>
    </location>
</feature>
<dbReference type="EMBL" id="BPLR01010967">
    <property type="protein sequence ID" value="GIY43370.1"/>
    <property type="molecule type" value="Genomic_DNA"/>
</dbReference>
<dbReference type="InterPro" id="IPR044598">
    <property type="entry name" value="ZCRB1"/>
</dbReference>
<evidence type="ECO:0000256" key="3">
    <source>
        <dbReference type="ARBA" id="ARBA00022664"/>
    </source>
</evidence>
<dbReference type="CDD" id="cd12393">
    <property type="entry name" value="RRM_ZCRB1"/>
    <property type="match status" value="1"/>
</dbReference>
<dbReference type="PROSITE" id="PS50158">
    <property type="entry name" value="ZF_CCHC"/>
    <property type="match status" value="1"/>
</dbReference>
<dbReference type="Gene3D" id="3.30.70.330">
    <property type="match status" value="1"/>
</dbReference>
<keyword evidence="3" id="KW-0507">mRNA processing</keyword>
<dbReference type="Pfam" id="PF00076">
    <property type="entry name" value="RRM_1"/>
    <property type="match status" value="1"/>
</dbReference>
<sequence>MSGGFCPSKSTVYISNLPFSLTHNDLHKIVGQFGNVVKVTICKDKVTKKNKGVAFILFMDKEGAQNCARCLNKRELLGRTLKCSMAKDNGRATEFIRRRVYKDKSTCYECGEEGHLSYVCPKNVLGDRYVEKKEKKRKYDDDDDYDDSEEESDQEEYPVIETLGAAILYERQKTNNKVATKREEEEYRMRVASGQYEVESHDPPTKKKRFRRNDYFSDEEEIDDS</sequence>
<evidence type="ECO:0000256" key="11">
    <source>
        <dbReference type="ARBA" id="ARBA00032031"/>
    </source>
</evidence>
<evidence type="ECO:0000256" key="2">
    <source>
        <dbReference type="ARBA" id="ARBA00015428"/>
    </source>
</evidence>
<evidence type="ECO:0000256" key="10">
    <source>
        <dbReference type="ARBA" id="ARBA00023242"/>
    </source>
</evidence>
<dbReference type="PANTHER" id="PTHR46259:SF1">
    <property type="entry name" value="ZINC FINGER CCHC-TYPE AND RNA-BINDING MOTIF-CONTAINING PROTEIN 1"/>
    <property type="match status" value="1"/>
</dbReference>
<evidence type="ECO:0000256" key="8">
    <source>
        <dbReference type="ARBA" id="ARBA00022884"/>
    </source>
</evidence>
<dbReference type="SUPFAM" id="SSF54928">
    <property type="entry name" value="RNA-binding domain, RBD"/>
    <property type="match status" value="1"/>
</dbReference>
<dbReference type="Gene3D" id="4.10.60.10">
    <property type="entry name" value="Zinc finger, CCHC-type"/>
    <property type="match status" value="1"/>
</dbReference>
<keyword evidence="10" id="KW-0539">Nucleus</keyword>
<dbReference type="GO" id="GO:0000398">
    <property type="term" value="P:mRNA splicing, via spliceosome"/>
    <property type="evidence" value="ECO:0007669"/>
    <property type="project" value="InterPro"/>
</dbReference>
<evidence type="ECO:0000256" key="6">
    <source>
        <dbReference type="ARBA" id="ARBA00022771"/>
    </source>
</evidence>
<comment type="subcellular location">
    <subcellularLocation>
        <location evidence="1">Nucleus</location>
    </subcellularLocation>
</comment>
<evidence type="ECO:0000256" key="12">
    <source>
        <dbReference type="PROSITE-ProRule" id="PRU00047"/>
    </source>
</evidence>
<evidence type="ECO:0000256" key="5">
    <source>
        <dbReference type="ARBA" id="ARBA00022728"/>
    </source>
</evidence>
<evidence type="ECO:0000313" key="18">
    <source>
        <dbReference type="Proteomes" id="UP001054945"/>
    </source>
</evidence>
<keyword evidence="7" id="KW-0862">Zinc</keyword>
<keyword evidence="4" id="KW-0479">Metal-binding</keyword>
<reference evidence="17 18" key="1">
    <citation type="submission" date="2021-06" db="EMBL/GenBank/DDBJ databases">
        <title>Caerostris extrusa draft genome.</title>
        <authorList>
            <person name="Kono N."/>
            <person name="Arakawa K."/>
        </authorList>
    </citation>
    <scope>NUCLEOTIDE SEQUENCE [LARGE SCALE GENOMIC DNA]</scope>
</reference>
<dbReference type="InterPro" id="IPR000504">
    <property type="entry name" value="RRM_dom"/>
</dbReference>
<evidence type="ECO:0000256" key="7">
    <source>
        <dbReference type="ARBA" id="ARBA00022833"/>
    </source>
</evidence>
<evidence type="ECO:0000256" key="4">
    <source>
        <dbReference type="ARBA" id="ARBA00022723"/>
    </source>
</evidence>
<keyword evidence="5" id="KW-0747">Spliceosome</keyword>
<feature type="region of interest" description="Disordered" evidence="14">
    <location>
        <begin position="192"/>
        <end position="225"/>
    </location>
</feature>
<proteinExistence type="predicted"/>
<keyword evidence="9" id="KW-0508">mRNA splicing</keyword>
<dbReference type="PANTHER" id="PTHR46259">
    <property type="entry name" value="ZINC FINGER CCHC-TYPE AND RNA-BINDING MOTIF-CONTAINING PROTEIN 1"/>
    <property type="match status" value="1"/>
</dbReference>
<dbReference type="Proteomes" id="UP001054945">
    <property type="component" value="Unassembled WGS sequence"/>
</dbReference>
<evidence type="ECO:0000259" key="16">
    <source>
        <dbReference type="PROSITE" id="PS50158"/>
    </source>
</evidence>
<accession>A0AAV4TF24</accession>
<dbReference type="AlphaFoldDB" id="A0AAV4TF24"/>
<keyword evidence="18" id="KW-1185">Reference proteome</keyword>
<dbReference type="GO" id="GO:0008270">
    <property type="term" value="F:zinc ion binding"/>
    <property type="evidence" value="ECO:0007669"/>
    <property type="project" value="UniProtKB-KW"/>
</dbReference>
<evidence type="ECO:0000256" key="9">
    <source>
        <dbReference type="ARBA" id="ARBA00023187"/>
    </source>
</evidence>
<feature type="region of interest" description="Disordered" evidence="14">
    <location>
        <begin position="136"/>
        <end position="157"/>
    </location>
</feature>
<feature type="compositionally biased region" description="Acidic residues" evidence="14">
    <location>
        <begin position="216"/>
        <end position="225"/>
    </location>
</feature>
<dbReference type="InterPro" id="IPR035979">
    <property type="entry name" value="RBD_domain_sf"/>
</dbReference>
<dbReference type="Pfam" id="PF00098">
    <property type="entry name" value="zf-CCHC"/>
    <property type="match status" value="1"/>
</dbReference>
<gene>
    <name evidence="17" type="primary">zcrb1</name>
    <name evidence="17" type="ORF">CEXT_784181</name>
</gene>
<feature type="domain" description="RRM" evidence="15">
    <location>
        <begin position="10"/>
        <end position="88"/>
    </location>
</feature>
<keyword evidence="8 13" id="KW-0694">RNA-binding</keyword>
<dbReference type="GO" id="GO:0005689">
    <property type="term" value="C:U12-type spliceosomal complex"/>
    <property type="evidence" value="ECO:0007669"/>
    <property type="project" value="InterPro"/>
</dbReference>
<organism evidence="17 18">
    <name type="scientific">Caerostris extrusa</name>
    <name type="common">Bark spider</name>
    <name type="synonym">Caerostris bankana</name>
    <dbReference type="NCBI Taxonomy" id="172846"/>
    <lineage>
        <taxon>Eukaryota</taxon>
        <taxon>Metazoa</taxon>
        <taxon>Ecdysozoa</taxon>
        <taxon>Arthropoda</taxon>
        <taxon>Chelicerata</taxon>
        <taxon>Arachnida</taxon>
        <taxon>Araneae</taxon>
        <taxon>Araneomorphae</taxon>
        <taxon>Entelegynae</taxon>
        <taxon>Araneoidea</taxon>
        <taxon>Araneidae</taxon>
        <taxon>Caerostris</taxon>
    </lineage>
</organism>
<dbReference type="SUPFAM" id="SSF57756">
    <property type="entry name" value="Retrovirus zinc finger-like domains"/>
    <property type="match status" value="1"/>
</dbReference>
<evidence type="ECO:0000259" key="15">
    <source>
        <dbReference type="PROSITE" id="PS50102"/>
    </source>
</evidence>
<feature type="compositionally biased region" description="Acidic residues" evidence="14">
    <location>
        <begin position="141"/>
        <end position="157"/>
    </location>
</feature>
<name>A0AAV4TF24_CAEEX</name>
<evidence type="ECO:0000256" key="1">
    <source>
        <dbReference type="ARBA" id="ARBA00004123"/>
    </source>
</evidence>
<dbReference type="SMART" id="SM00360">
    <property type="entry name" value="RRM"/>
    <property type="match status" value="1"/>
</dbReference>
<protein>
    <recommendedName>
        <fullName evidence="2">Zinc finger CCHC-type and RNA-binding motif-containing protein 1</fullName>
    </recommendedName>
    <alternativeName>
        <fullName evidence="11">U11/U12 small nuclear ribonucleoprotein 31 kDa protein</fullName>
    </alternativeName>
</protein>
<keyword evidence="6 12" id="KW-0863">Zinc-finger</keyword>
<dbReference type="PROSITE" id="PS50102">
    <property type="entry name" value="RRM"/>
    <property type="match status" value="1"/>
</dbReference>